<dbReference type="Pfam" id="PF02278">
    <property type="entry name" value="Lyase_8"/>
    <property type="match status" value="1"/>
</dbReference>
<proteinExistence type="predicted"/>
<protein>
    <recommendedName>
        <fullName evidence="5">Chondroitin AC lyase</fullName>
    </recommendedName>
</protein>
<dbReference type="InterPro" id="IPR003159">
    <property type="entry name" value="Lyase_8_central_dom"/>
</dbReference>
<gene>
    <name evidence="3" type="ORF">J1778_23655</name>
</gene>
<dbReference type="PANTHER" id="PTHR38481">
    <property type="entry name" value="HYALURONATE LYASE"/>
    <property type="match status" value="1"/>
</dbReference>
<comment type="caution">
    <text evidence="3">The sequence shown here is derived from an EMBL/GenBank/DDBJ whole genome shotgun (WGS) entry which is preliminary data.</text>
</comment>
<dbReference type="EMBL" id="JAFMOW010000068">
    <property type="protein sequence ID" value="MBU9858278.1"/>
    <property type="molecule type" value="Genomic_DNA"/>
</dbReference>
<sequence length="427" mass="48097">MEYNYPEEFLKDIESTYSKVKNANLSSPIPSSSDVAHWYSLFNNGKFSDITYPDKNQKVTNSTPLYSHLSRTKSIASYLVKSSVQDANYINMAFSALNFYASQKYNISSWWDRQVGLAKDAAISAMLICKMIPKNNLSDVFLPYIIETTNTTMGETGANQADFATIQLFWSLAGWENTQEDKYIQYMLASLSAMNELCYIVDRTGVEHGEGISSDYSISQHNPKNGTVYCSQLYTCSYGTVLLSNIFSFIKNLSGSLNLAEDAISNLIDELTEGLGWHTYAGMIDIHPQGRAISRGTMSQSGWASWTDILMPYCSSAKQPALLELKKRLQTKDEHNNNIFIGARAFWVNDYLVNFSDKFCFWNKAISTRTAGSETGNGENTKGYYIGNGSYWVTSKGNEYYNIQPVWDWERIPGTTVELHAYPGYPT</sequence>
<organism evidence="3 4">
    <name type="scientific">Rahnella bonaserana</name>
    <dbReference type="NCBI Taxonomy" id="2816248"/>
    <lineage>
        <taxon>Bacteria</taxon>
        <taxon>Pseudomonadati</taxon>
        <taxon>Pseudomonadota</taxon>
        <taxon>Gammaproteobacteria</taxon>
        <taxon>Enterobacterales</taxon>
        <taxon>Yersiniaceae</taxon>
        <taxon>Rahnella</taxon>
    </lineage>
</organism>
<feature type="domain" description="Polysaccharide lyase family 8 central" evidence="1">
    <location>
        <begin position="344"/>
        <end position="419"/>
    </location>
</feature>
<feature type="domain" description="Polysaccharide lyase 8 N-terminal alpha-helical" evidence="2">
    <location>
        <begin position="50"/>
        <end position="301"/>
    </location>
</feature>
<dbReference type="InterPro" id="IPR012970">
    <property type="entry name" value="Lyase_8_alpha_N"/>
</dbReference>
<dbReference type="Proteomes" id="UP000734343">
    <property type="component" value="Unassembled WGS sequence"/>
</dbReference>
<name>A0ABS6M333_9GAMM</name>
<evidence type="ECO:0000259" key="1">
    <source>
        <dbReference type="Pfam" id="PF02278"/>
    </source>
</evidence>
<evidence type="ECO:0008006" key="5">
    <source>
        <dbReference type="Google" id="ProtNLM"/>
    </source>
</evidence>
<reference evidence="3 4" key="1">
    <citation type="submission" date="2021-03" db="EMBL/GenBank/DDBJ databases">
        <title>Five novel Rahnella species.</title>
        <authorList>
            <person name="Brady C."/>
            <person name="Asselin J."/>
            <person name="Beer S."/>
            <person name="Bruberg M.B."/>
            <person name="Crampton B."/>
            <person name="Venter S."/>
            <person name="Arnold D."/>
            <person name="Denman S."/>
        </authorList>
    </citation>
    <scope>NUCLEOTIDE SEQUENCE [LARGE SCALE GENOMIC DNA]</scope>
    <source>
        <strain evidence="3 4">H11b</strain>
    </source>
</reference>
<evidence type="ECO:0000313" key="3">
    <source>
        <dbReference type="EMBL" id="MBU9858278.1"/>
    </source>
</evidence>
<accession>A0ABS6M333</accession>
<dbReference type="PANTHER" id="PTHR38481:SF1">
    <property type="entry name" value="HYALURONATE LYASE"/>
    <property type="match status" value="1"/>
</dbReference>
<dbReference type="Pfam" id="PF08124">
    <property type="entry name" value="Lyase_8_N"/>
    <property type="match status" value="1"/>
</dbReference>
<evidence type="ECO:0000313" key="4">
    <source>
        <dbReference type="Proteomes" id="UP000734343"/>
    </source>
</evidence>
<evidence type="ECO:0000259" key="2">
    <source>
        <dbReference type="Pfam" id="PF08124"/>
    </source>
</evidence>
<dbReference type="InterPro" id="IPR038970">
    <property type="entry name" value="Lyase_8"/>
</dbReference>
<keyword evidence="4" id="KW-1185">Reference proteome</keyword>